<dbReference type="Proteomes" id="UP000027195">
    <property type="component" value="Unassembled WGS sequence"/>
</dbReference>
<proteinExistence type="predicted"/>
<dbReference type="SUPFAM" id="SSF51197">
    <property type="entry name" value="Clavaminate synthase-like"/>
    <property type="match status" value="1"/>
</dbReference>
<accession>A0A067MEE4</accession>
<dbReference type="STRING" id="930990.A0A067MEE4"/>
<dbReference type="EMBL" id="KL198069">
    <property type="protein sequence ID" value="KDQ10252.1"/>
    <property type="molecule type" value="Genomic_DNA"/>
</dbReference>
<organism evidence="1 2">
    <name type="scientific">Botryobasidium botryosum (strain FD-172 SS1)</name>
    <dbReference type="NCBI Taxonomy" id="930990"/>
    <lineage>
        <taxon>Eukaryota</taxon>
        <taxon>Fungi</taxon>
        <taxon>Dikarya</taxon>
        <taxon>Basidiomycota</taxon>
        <taxon>Agaricomycotina</taxon>
        <taxon>Agaricomycetes</taxon>
        <taxon>Cantharellales</taxon>
        <taxon>Botryobasidiaceae</taxon>
        <taxon>Botryobasidium</taxon>
    </lineage>
</organism>
<gene>
    <name evidence="1" type="ORF">BOTBODRAFT_190580</name>
</gene>
<dbReference type="InterPro" id="IPR008775">
    <property type="entry name" value="Phytyl_CoA_dOase-like"/>
</dbReference>
<evidence type="ECO:0008006" key="3">
    <source>
        <dbReference type="Google" id="ProtNLM"/>
    </source>
</evidence>
<evidence type="ECO:0000313" key="2">
    <source>
        <dbReference type="Proteomes" id="UP000027195"/>
    </source>
</evidence>
<dbReference type="InParanoid" id="A0A067MEE4"/>
<dbReference type="Gene3D" id="2.60.120.620">
    <property type="entry name" value="q2cbj1_9rhob like domain"/>
    <property type="match status" value="1"/>
</dbReference>
<keyword evidence="2" id="KW-1185">Reference proteome</keyword>
<dbReference type="HOGENOM" id="CLU_056749_0_0_1"/>
<evidence type="ECO:0000313" key="1">
    <source>
        <dbReference type="EMBL" id="KDQ10252.1"/>
    </source>
</evidence>
<sequence>MTSDPEPPPAFSLKLKQQYDTHGYVIVPNLIPDPTTLNTLRAACARAIDKTRRGEWTRRRTVGKQFPPYDADNPDSWGVQHVMHPALGEPAFAEWYASDALLTTAMGLLGCEEGDLQMELFNLLINPETHAFALRWHRDDVREDATEDEERAALAITHYGVQWNTALYEGACLFIVPGTHHTPRTPAQRALSSSPDPPSNPLDMPGAIQVILHEQNTPSPLVPAGETVFYNNNILHCATYTPTSQRATLHACIGDATRSGASRARNILQHDLAWMHDWAFGETLPGRLVPMWRRLVEMAGSVDGRALGYSLEG</sequence>
<reference evidence="2" key="1">
    <citation type="journal article" date="2014" name="Proc. Natl. Acad. Sci. U.S.A.">
        <title>Extensive sampling of basidiomycete genomes demonstrates inadequacy of the white-rot/brown-rot paradigm for wood decay fungi.</title>
        <authorList>
            <person name="Riley R."/>
            <person name="Salamov A.A."/>
            <person name="Brown D.W."/>
            <person name="Nagy L.G."/>
            <person name="Floudas D."/>
            <person name="Held B.W."/>
            <person name="Levasseur A."/>
            <person name="Lombard V."/>
            <person name="Morin E."/>
            <person name="Otillar R."/>
            <person name="Lindquist E.A."/>
            <person name="Sun H."/>
            <person name="LaButti K.M."/>
            <person name="Schmutz J."/>
            <person name="Jabbour D."/>
            <person name="Luo H."/>
            <person name="Baker S.E."/>
            <person name="Pisabarro A.G."/>
            <person name="Walton J.D."/>
            <person name="Blanchette R.A."/>
            <person name="Henrissat B."/>
            <person name="Martin F."/>
            <person name="Cullen D."/>
            <person name="Hibbett D.S."/>
            <person name="Grigoriev I.V."/>
        </authorList>
    </citation>
    <scope>NUCLEOTIDE SEQUENCE [LARGE SCALE GENOMIC DNA]</scope>
    <source>
        <strain evidence="2">FD-172 SS1</strain>
    </source>
</reference>
<protein>
    <recommendedName>
        <fullName evidence="3">Phytanoyl-CoA dioxygenase family protein</fullName>
    </recommendedName>
</protein>
<name>A0A067MEE4_BOTB1</name>
<dbReference type="PANTHER" id="PTHR40470">
    <property type="entry name" value="PHYTANOYL-COA DIOXYGENASE FAMILY PROTEIN (AFU_ORTHOLOGUE AFUA_2G15850)"/>
    <property type="match status" value="1"/>
</dbReference>
<dbReference type="AlphaFoldDB" id="A0A067MEE4"/>
<dbReference type="Pfam" id="PF05721">
    <property type="entry name" value="PhyH"/>
    <property type="match status" value="1"/>
</dbReference>
<dbReference type="OrthoDB" id="2106152at2759"/>
<dbReference type="PANTHER" id="PTHR40470:SF1">
    <property type="entry name" value="PHYTANOYL-COA DIOXYGENASE FAMILY PROTEIN (AFU_ORTHOLOGUE AFUA_2G15850)"/>
    <property type="match status" value="1"/>
</dbReference>